<evidence type="ECO:0000256" key="5">
    <source>
        <dbReference type="SAM" id="SignalP"/>
    </source>
</evidence>
<evidence type="ECO:0008006" key="8">
    <source>
        <dbReference type="Google" id="ProtNLM"/>
    </source>
</evidence>
<keyword evidence="4 5" id="KW-0732">Signal</keyword>
<proteinExistence type="inferred from homology"/>
<evidence type="ECO:0000256" key="4">
    <source>
        <dbReference type="ARBA" id="ARBA00022729"/>
    </source>
</evidence>
<evidence type="ECO:0000313" key="7">
    <source>
        <dbReference type="Proteomes" id="UP000245119"/>
    </source>
</evidence>
<comment type="subcellular location">
    <subcellularLocation>
        <location evidence="1">Secreted</location>
    </subcellularLocation>
</comment>
<dbReference type="OrthoDB" id="6093351at2759"/>
<keyword evidence="7" id="KW-1185">Reference proteome</keyword>
<feature type="signal peptide" evidence="5">
    <location>
        <begin position="1"/>
        <end position="31"/>
    </location>
</feature>
<comment type="similarity">
    <text evidence="2">Belongs to the IL-17 family.</text>
</comment>
<dbReference type="GO" id="GO:0005125">
    <property type="term" value="F:cytokine activity"/>
    <property type="evidence" value="ECO:0007669"/>
    <property type="project" value="InterPro"/>
</dbReference>
<sequence>MTSKHFATSELPSRTHVLIVYLLIFATSAVASILNDGNNSLTCEDPPDSVLHAMLNSPGQLHESFFQLPVLLNTSTTLETFKTNNSRQVKIKHSVIYDDGNSCSRDFSAVPSFDPCPLRWVFNVDDHRRPKVLVEAQCKKCQGGCMGKTLADCKPIRYHVKVLRRSHCDQSGKYNYTQVVAPLVRLSLSLSFECAPMCGSRSPWGAPVEGWTFALLTVAAGELSAADNGESDGTIASSLSTCSWETTALTGLGLTTTSIIINSSSSRTRNRQRTEKLSSDLRVTSQLRHFVPE</sequence>
<reference evidence="6 7" key="1">
    <citation type="submission" date="2018-04" db="EMBL/GenBank/DDBJ databases">
        <title>The genome of golden apple snail Pomacea canaliculata provides insight into stress tolerance and invasive adaptation.</title>
        <authorList>
            <person name="Liu C."/>
            <person name="Liu B."/>
            <person name="Ren Y."/>
            <person name="Zhang Y."/>
            <person name="Wang H."/>
            <person name="Li S."/>
            <person name="Jiang F."/>
            <person name="Yin L."/>
            <person name="Zhang G."/>
            <person name="Qian W."/>
            <person name="Fan W."/>
        </authorList>
    </citation>
    <scope>NUCLEOTIDE SEQUENCE [LARGE SCALE GENOMIC DNA]</scope>
    <source>
        <strain evidence="6">SZHN2017</strain>
        <tissue evidence="6">Muscle</tissue>
    </source>
</reference>
<evidence type="ECO:0000313" key="6">
    <source>
        <dbReference type="EMBL" id="PVD32981.1"/>
    </source>
</evidence>
<dbReference type="EMBL" id="PZQS01000004">
    <property type="protein sequence ID" value="PVD32981.1"/>
    <property type="molecule type" value="Genomic_DNA"/>
</dbReference>
<evidence type="ECO:0000256" key="3">
    <source>
        <dbReference type="ARBA" id="ARBA00022525"/>
    </source>
</evidence>
<dbReference type="GO" id="GO:0005576">
    <property type="term" value="C:extracellular region"/>
    <property type="evidence" value="ECO:0007669"/>
    <property type="project" value="UniProtKB-SubCell"/>
</dbReference>
<dbReference type="Pfam" id="PF06083">
    <property type="entry name" value="IL17"/>
    <property type="match status" value="1"/>
</dbReference>
<accession>A0A2T7PHT0</accession>
<evidence type="ECO:0000256" key="1">
    <source>
        <dbReference type="ARBA" id="ARBA00004613"/>
    </source>
</evidence>
<dbReference type="InterPro" id="IPR010345">
    <property type="entry name" value="IL-17_fam"/>
</dbReference>
<comment type="caution">
    <text evidence="6">The sequence shown here is derived from an EMBL/GenBank/DDBJ whole genome shotgun (WGS) entry which is preliminary data.</text>
</comment>
<name>A0A2T7PHT0_POMCA</name>
<evidence type="ECO:0000256" key="2">
    <source>
        <dbReference type="ARBA" id="ARBA00007236"/>
    </source>
</evidence>
<keyword evidence="3" id="KW-0964">Secreted</keyword>
<dbReference type="SUPFAM" id="SSF57501">
    <property type="entry name" value="Cystine-knot cytokines"/>
    <property type="match status" value="1"/>
</dbReference>
<gene>
    <name evidence="6" type="ORF">C0Q70_08429</name>
</gene>
<organism evidence="6 7">
    <name type="scientific">Pomacea canaliculata</name>
    <name type="common">Golden apple snail</name>
    <dbReference type="NCBI Taxonomy" id="400727"/>
    <lineage>
        <taxon>Eukaryota</taxon>
        <taxon>Metazoa</taxon>
        <taxon>Spiralia</taxon>
        <taxon>Lophotrochozoa</taxon>
        <taxon>Mollusca</taxon>
        <taxon>Gastropoda</taxon>
        <taxon>Caenogastropoda</taxon>
        <taxon>Architaenioglossa</taxon>
        <taxon>Ampullarioidea</taxon>
        <taxon>Ampullariidae</taxon>
        <taxon>Pomacea</taxon>
    </lineage>
</organism>
<protein>
    <recommendedName>
        <fullName evidence="8">Platelet-derived growth factor (PDGF) family profile domain-containing protein</fullName>
    </recommendedName>
</protein>
<dbReference type="Gene3D" id="2.10.90.10">
    <property type="entry name" value="Cystine-knot cytokines"/>
    <property type="match status" value="1"/>
</dbReference>
<dbReference type="Proteomes" id="UP000245119">
    <property type="component" value="Linkage Group LG4"/>
</dbReference>
<feature type="chain" id="PRO_5015769046" description="Platelet-derived growth factor (PDGF) family profile domain-containing protein" evidence="5">
    <location>
        <begin position="32"/>
        <end position="293"/>
    </location>
</feature>
<dbReference type="AlphaFoldDB" id="A0A2T7PHT0"/>
<dbReference type="InterPro" id="IPR029034">
    <property type="entry name" value="Cystine-knot_cytokine"/>
</dbReference>